<dbReference type="AlphaFoldDB" id="V6SCQ0"/>
<dbReference type="InterPro" id="IPR038765">
    <property type="entry name" value="Papain-like_cys_pep_sf"/>
</dbReference>
<dbReference type="PANTHER" id="PTHR46333">
    <property type="entry name" value="CYTOKINESIS PROTEIN 3"/>
    <property type="match status" value="1"/>
</dbReference>
<dbReference type="SUPFAM" id="SSF54001">
    <property type="entry name" value="Cysteine proteinases"/>
    <property type="match status" value="1"/>
</dbReference>
<accession>V6SCQ0</accession>
<dbReference type="InterPro" id="IPR002931">
    <property type="entry name" value="Transglutaminase-like"/>
</dbReference>
<feature type="signal peptide" evidence="1">
    <location>
        <begin position="1"/>
        <end position="18"/>
    </location>
</feature>
<evidence type="ECO:0000313" key="4">
    <source>
        <dbReference type="Proteomes" id="UP000030149"/>
    </source>
</evidence>
<dbReference type="SMART" id="SM00460">
    <property type="entry name" value="TGc"/>
    <property type="match status" value="1"/>
</dbReference>
<dbReference type="PANTHER" id="PTHR46333:SF2">
    <property type="entry name" value="CYTOKINESIS PROTEIN 3"/>
    <property type="match status" value="1"/>
</dbReference>
<proteinExistence type="predicted"/>
<evidence type="ECO:0000313" key="3">
    <source>
        <dbReference type="EMBL" id="KGO94497.1"/>
    </source>
</evidence>
<dbReference type="OrthoDB" id="9788327at2"/>
<dbReference type="Gene3D" id="3.10.620.30">
    <property type="match status" value="1"/>
</dbReference>
<name>V6SCQ0_9FLAO</name>
<evidence type="ECO:0000259" key="2">
    <source>
        <dbReference type="SMART" id="SM00460"/>
    </source>
</evidence>
<dbReference type="eggNOG" id="COG5279">
    <property type="taxonomic scope" value="Bacteria"/>
</dbReference>
<protein>
    <recommendedName>
        <fullName evidence="2">Transglutaminase-like domain-containing protein</fullName>
    </recommendedName>
</protein>
<feature type="chain" id="PRO_5004750510" description="Transglutaminase-like domain-containing protein" evidence="1">
    <location>
        <begin position="19"/>
        <end position="334"/>
    </location>
</feature>
<sequence>MKRFYFFFTLFFTSVINAQISDFDATDFTIADNIAKLNEGEKLNNPPILSHKLTNKLSTDVEKFRAIFYWVCDNIKADDAQNTKIINNRRKFKNDSLAYVKWNRQYQKKALKELFINKKTTCTGYAYLIKELCFFANIECKIINGYGRTADGNVESLDLINHSWNAVKLGNKWYLCDAAWASGYLDSKSNFIKEYIDGYFLADPNLFAKNHIPIEKKWFLFDDTTQVKINMPPLVYGETFKLNINPITPSKMVVNCKEGDVLIFSYKNLDNKKHIPSLIEIIREKEIPYNIYNIQYNNELTTFKYKFNKKGNFDVHLKVENYIVATYIVKVEDN</sequence>
<dbReference type="Pfam" id="PF01841">
    <property type="entry name" value="Transglut_core"/>
    <property type="match status" value="1"/>
</dbReference>
<keyword evidence="1" id="KW-0732">Signal</keyword>
<dbReference type="EMBL" id="JRLZ01000016">
    <property type="protein sequence ID" value="KGO94497.1"/>
    <property type="molecule type" value="Genomic_DNA"/>
</dbReference>
<gene>
    <name evidence="3" type="ORF">Q767_13090</name>
</gene>
<comment type="caution">
    <text evidence="3">The sequence shown here is derived from an EMBL/GenBank/DDBJ whole genome shotgun (WGS) entry which is preliminary data.</text>
</comment>
<dbReference type="PATRIC" id="fig|1107311.3.peg.815"/>
<dbReference type="RefSeq" id="WP_023572868.1">
    <property type="nucleotide sequence ID" value="NZ_AVCS01000006.1"/>
</dbReference>
<evidence type="ECO:0000256" key="1">
    <source>
        <dbReference type="SAM" id="SignalP"/>
    </source>
</evidence>
<dbReference type="STRING" id="1107311.Q767_13090"/>
<dbReference type="Proteomes" id="UP000030149">
    <property type="component" value="Unassembled WGS sequence"/>
</dbReference>
<reference evidence="3 4" key="2">
    <citation type="journal article" date="2015" name="Stand. Genomic Sci.">
        <title>High quality draft genomic sequence of Flavobacterium enshiense DK69(T) and comparison among Flavobacterium genomes.</title>
        <authorList>
            <person name="Zeng Z."/>
            <person name="Chen C."/>
            <person name="Du H."/>
            <person name="Wang G."/>
            <person name="Li M."/>
        </authorList>
    </citation>
    <scope>NUCLEOTIDE SEQUENCE [LARGE SCALE GENOMIC DNA]</scope>
    <source>
        <strain evidence="3 4">DK69</strain>
    </source>
</reference>
<feature type="domain" description="Transglutaminase-like" evidence="2">
    <location>
        <begin position="114"/>
        <end position="180"/>
    </location>
</feature>
<reference evidence="4" key="1">
    <citation type="submission" date="2013-09" db="EMBL/GenBank/DDBJ databases">
        <authorList>
            <person name="Zeng Z."/>
            <person name="Chen C."/>
        </authorList>
    </citation>
    <scope>NUCLEOTIDE SEQUENCE [LARGE SCALE GENOMIC DNA]</scope>
    <source>
        <strain evidence="4">DK69</strain>
    </source>
</reference>
<dbReference type="GO" id="GO:0005737">
    <property type="term" value="C:cytoplasm"/>
    <property type="evidence" value="ECO:0007669"/>
    <property type="project" value="TreeGrafter"/>
</dbReference>
<dbReference type="InterPro" id="IPR052557">
    <property type="entry name" value="CAP/Cytokinesis_protein"/>
</dbReference>
<organism evidence="3 4">
    <name type="scientific">Flavobacterium enshiense DK69</name>
    <dbReference type="NCBI Taxonomy" id="1107311"/>
    <lineage>
        <taxon>Bacteria</taxon>
        <taxon>Pseudomonadati</taxon>
        <taxon>Bacteroidota</taxon>
        <taxon>Flavobacteriia</taxon>
        <taxon>Flavobacteriales</taxon>
        <taxon>Flavobacteriaceae</taxon>
        <taxon>Flavobacterium</taxon>
    </lineage>
</organism>
<keyword evidence="4" id="KW-1185">Reference proteome</keyword>